<reference evidence="4" key="1">
    <citation type="submission" date="2022-11" db="UniProtKB">
        <authorList>
            <consortium name="WormBaseParasite"/>
        </authorList>
    </citation>
    <scope>IDENTIFICATION</scope>
</reference>
<evidence type="ECO:0000313" key="3">
    <source>
        <dbReference type="Proteomes" id="UP000887577"/>
    </source>
</evidence>
<organism evidence="3 4">
    <name type="scientific">Panagrolaimus superbus</name>
    <dbReference type="NCBI Taxonomy" id="310955"/>
    <lineage>
        <taxon>Eukaryota</taxon>
        <taxon>Metazoa</taxon>
        <taxon>Ecdysozoa</taxon>
        <taxon>Nematoda</taxon>
        <taxon>Chromadorea</taxon>
        <taxon>Rhabditida</taxon>
        <taxon>Tylenchina</taxon>
        <taxon>Panagrolaimomorpha</taxon>
        <taxon>Panagrolaimoidea</taxon>
        <taxon>Panagrolaimidae</taxon>
        <taxon>Panagrolaimus</taxon>
    </lineage>
</organism>
<name>A0A914YNW2_9BILA</name>
<feature type="transmembrane region" description="Helical" evidence="2">
    <location>
        <begin position="183"/>
        <end position="204"/>
    </location>
</feature>
<sequence>MSDKDIVNDVKGSTFTAAVDFKYANNTVGGSAFQNAGIKKNTGKNSSLKDDSRDYSSPSSDEDDLINKHNQTVPSSCSESEEDTNEKDKDGEKSNENSSENDGDKNKISDDDDSMNGNAKNLKDVDSSDEELAELDNTILTDFDDNNPQKTSNKVGIIAENAHNLIGYGAAKKLFRLVAANPILFFGVIPMVFPEAGVIVAFLLQDVMKAYKLKKKRMLFPK</sequence>
<evidence type="ECO:0000256" key="1">
    <source>
        <dbReference type="SAM" id="MobiDB-lite"/>
    </source>
</evidence>
<keyword evidence="2" id="KW-1133">Transmembrane helix</keyword>
<feature type="region of interest" description="Disordered" evidence="1">
    <location>
        <begin position="28"/>
        <end position="130"/>
    </location>
</feature>
<evidence type="ECO:0000256" key="2">
    <source>
        <dbReference type="SAM" id="Phobius"/>
    </source>
</evidence>
<keyword evidence="2" id="KW-0812">Transmembrane</keyword>
<dbReference type="AlphaFoldDB" id="A0A914YNW2"/>
<keyword evidence="3" id="KW-1185">Reference proteome</keyword>
<dbReference type="Proteomes" id="UP000887577">
    <property type="component" value="Unplaced"/>
</dbReference>
<dbReference type="WBParaSite" id="PSU_v2.g19045.t1">
    <property type="protein sequence ID" value="PSU_v2.g19045.t1"/>
    <property type="gene ID" value="PSU_v2.g19045"/>
</dbReference>
<proteinExistence type="predicted"/>
<protein>
    <submittedName>
        <fullName evidence="4">Uncharacterized protein</fullName>
    </submittedName>
</protein>
<accession>A0A914YNW2</accession>
<feature type="compositionally biased region" description="Polar residues" evidence="1">
    <location>
        <begin position="68"/>
        <end position="78"/>
    </location>
</feature>
<evidence type="ECO:0000313" key="4">
    <source>
        <dbReference type="WBParaSite" id="PSU_v2.g19045.t1"/>
    </source>
</evidence>
<feature type="compositionally biased region" description="Basic and acidic residues" evidence="1">
    <location>
        <begin position="86"/>
        <end position="95"/>
    </location>
</feature>
<keyword evidence="2" id="KW-0472">Membrane</keyword>